<feature type="chain" id="PRO_5008659831" description="Hemolysin" evidence="1">
    <location>
        <begin position="25"/>
        <end position="86"/>
    </location>
</feature>
<name>A0A1C2DZ65_9HYPH</name>
<keyword evidence="3" id="KW-1185">Reference proteome</keyword>
<proteinExistence type="predicted"/>
<keyword evidence="1" id="KW-0732">Signal</keyword>
<dbReference type="RefSeq" id="WP_024923665.1">
    <property type="nucleotide sequence ID" value="NZ_MDEO01000030.1"/>
</dbReference>
<dbReference type="PANTHER" id="PTHR38008:SF2">
    <property type="entry name" value="HEMOLYSIN"/>
    <property type="match status" value="1"/>
</dbReference>
<dbReference type="InterPro" id="IPR005590">
    <property type="entry name" value="DUF333"/>
</dbReference>
<dbReference type="OrthoDB" id="148878at2"/>
<evidence type="ECO:0000313" key="2">
    <source>
        <dbReference type="EMBL" id="OCX19965.1"/>
    </source>
</evidence>
<dbReference type="EMBL" id="MDEO01000030">
    <property type="protein sequence ID" value="OCX19965.1"/>
    <property type="molecule type" value="Genomic_DNA"/>
</dbReference>
<feature type="signal peptide" evidence="1">
    <location>
        <begin position="1"/>
        <end position="24"/>
    </location>
</feature>
<comment type="caution">
    <text evidence="2">The sequence shown here is derived from an EMBL/GenBank/DDBJ whole genome shotgun (WGS) entry which is preliminary data.</text>
</comment>
<gene>
    <name evidence="2" type="ORF">QV13_10250</name>
</gene>
<dbReference type="STRING" id="1566387.QV13_10250"/>
<evidence type="ECO:0000313" key="3">
    <source>
        <dbReference type="Proteomes" id="UP000094412"/>
    </source>
</evidence>
<protein>
    <recommendedName>
        <fullName evidence="4">Hemolysin</fullName>
    </recommendedName>
</protein>
<reference evidence="2 3" key="1">
    <citation type="submission" date="2016-08" db="EMBL/GenBank/DDBJ databases">
        <title>Whole genome sequence of Mesorhizobium sp. strain UASWS1009 isolated from industrial sewage.</title>
        <authorList>
            <person name="Crovadore J."/>
            <person name="Calmin G."/>
            <person name="Chablais R."/>
            <person name="Cochard B."/>
            <person name="Lefort F."/>
        </authorList>
    </citation>
    <scope>NUCLEOTIDE SEQUENCE [LARGE SCALE GENOMIC DNA]</scope>
    <source>
        <strain evidence="2 3">UASWS1009</strain>
    </source>
</reference>
<accession>A0A1C2DZ65</accession>
<evidence type="ECO:0000256" key="1">
    <source>
        <dbReference type="SAM" id="SignalP"/>
    </source>
</evidence>
<dbReference type="AlphaFoldDB" id="A0A1C2DZ65"/>
<dbReference type="Pfam" id="PF03891">
    <property type="entry name" value="DUF333"/>
    <property type="match status" value="1"/>
</dbReference>
<sequence>MNYIARTLACLAVLVPGMTGPVAAGTMPKTTTLANPASVHCGKLGGRLKIKKDAAGNQTGYCYLPNGSVCEEWALFRDKKCVPPKR</sequence>
<organism evidence="2 3">
    <name type="scientific">Mesorhizobium hungaricum</name>
    <dbReference type="NCBI Taxonomy" id="1566387"/>
    <lineage>
        <taxon>Bacteria</taxon>
        <taxon>Pseudomonadati</taxon>
        <taxon>Pseudomonadota</taxon>
        <taxon>Alphaproteobacteria</taxon>
        <taxon>Hyphomicrobiales</taxon>
        <taxon>Phyllobacteriaceae</taxon>
        <taxon>Mesorhizobium</taxon>
    </lineage>
</organism>
<dbReference type="PANTHER" id="PTHR38008">
    <property type="entry name" value="HEMOLYSIN-RELATED"/>
    <property type="match status" value="1"/>
</dbReference>
<dbReference type="Proteomes" id="UP000094412">
    <property type="component" value="Unassembled WGS sequence"/>
</dbReference>
<evidence type="ECO:0008006" key="4">
    <source>
        <dbReference type="Google" id="ProtNLM"/>
    </source>
</evidence>